<feature type="transmembrane region" description="Helical" evidence="11">
    <location>
        <begin position="307"/>
        <end position="326"/>
    </location>
</feature>
<keyword evidence="6" id="KW-0378">Hydrolase</keyword>
<dbReference type="InterPro" id="IPR008915">
    <property type="entry name" value="Peptidase_M50"/>
</dbReference>
<dbReference type="Pfam" id="PF02163">
    <property type="entry name" value="Peptidase_M50"/>
    <property type="match status" value="1"/>
</dbReference>
<comment type="cofactor">
    <cofactor evidence="1">
        <name>Zn(2+)</name>
        <dbReference type="ChEBI" id="CHEBI:29105"/>
    </cofactor>
</comment>
<evidence type="ECO:0000256" key="2">
    <source>
        <dbReference type="ARBA" id="ARBA00004141"/>
    </source>
</evidence>
<keyword evidence="9 13" id="KW-0482">Metalloprotease</keyword>
<evidence type="ECO:0000256" key="4">
    <source>
        <dbReference type="ARBA" id="ARBA00022670"/>
    </source>
</evidence>
<feature type="transmembrane region" description="Helical" evidence="11">
    <location>
        <begin position="354"/>
        <end position="376"/>
    </location>
</feature>
<protein>
    <submittedName>
        <fullName evidence="13">Membrane-associated zinc metalloprotease</fullName>
    </submittedName>
</protein>
<evidence type="ECO:0000256" key="1">
    <source>
        <dbReference type="ARBA" id="ARBA00001947"/>
    </source>
</evidence>
<comment type="similarity">
    <text evidence="3">Belongs to the peptidase M50B family.</text>
</comment>
<proteinExistence type="inferred from homology"/>
<keyword evidence="4 13" id="KW-0645">Protease</keyword>
<evidence type="ECO:0000256" key="8">
    <source>
        <dbReference type="ARBA" id="ARBA00022989"/>
    </source>
</evidence>
<dbReference type="GO" id="GO:0006508">
    <property type="term" value="P:proteolysis"/>
    <property type="evidence" value="ECO:0007669"/>
    <property type="project" value="UniProtKB-KW"/>
</dbReference>
<evidence type="ECO:0000259" key="12">
    <source>
        <dbReference type="Pfam" id="PF02163"/>
    </source>
</evidence>
<accession>A0A0G0GDP3</accession>
<evidence type="ECO:0000256" key="7">
    <source>
        <dbReference type="ARBA" id="ARBA00022833"/>
    </source>
</evidence>
<comment type="subcellular location">
    <subcellularLocation>
        <location evidence="2">Membrane</location>
        <topology evidence="2">Multi-pass membrane protein</topology>
    </subcellularLocation>
</comment>
<keyword evidence="5 11" id="KW-0812">Transmembrane</keyword>
<dbReference type="CDD" id="cd06163">
    <property type="entry name" value="S2P-M50_PDZ_RseP-like"/>
    <property type="match status" value="1"/>
</dbReference>
<feature type="transmembrane region" description="Helical" evidence="11">
    <location>
        <begin position="94"/>
        <end position="114"/>
    </location>
</feature>
<evidence type="ECO:0000313" key="13">
    <source>
        <dbReference type="EMBL" id="KKQ24160.1"/>
    </source>
</evidence>
<gene>
    <name evidence="13" type="ORF">US40_C0018G0012</name>
</gene>
<dbReference type="PANTHER" id="PTHR42837:SF2">
    <property type="entry name" value="MEMBRANE METALLOPROTEASE ARASP2, CHLOROPLASTIC-RELATED"/>
    <property type="match status" value="1"/>
</dbReference>
<dbReference type="AlphaFoldDB" id="A0A0G0GDP3"/>
<evidence type="ECO:0000256" key="10">
    <source>
        <dbReference type="ARBA" id="ARBA00023136"/>
    </source>
</evidence>
<dbReference type="GO" id="GO:0016020">
    <property type="term" value="C:membrane"/>
    <property type="evidence" value="ECO:0007669"/>
    <property type="project" value="UniProtKB-SubCell"/>
</dbReference>
<dbReference type="InterPro" id="IPR004387">
    <property type="entry name" value="Pept_M50_Zn"/>
</dbReference>
<keyword evidence="7" id="KW-0862">Zinc</keyword>
<evidence type="ECO:0000256" key="6">
    <source>
        <dbReference type="ARBA" id="ARBA00022801"/>
    </source>
</evidence>
<name>A0A0G0GDP3_9BACT</name>
<dbReference type="Proteomes" id="UP000034917">
    <property type="component" value="Unassembled WGS sequence"/>
</dbReference>
<evidence type="ECO:0000256" key="9">
    <source>
        <dbReference type="ARBA" id="ARBA00023049"/>
    </source>
</evidence>
<evidence type="ECO:0000256" key="3">
    <source>
        <dbReference type="ARBA" id="ARBA00007931"/>
    </source>
</evidence>
<evidence type="ECO:0000256" key="11">
    <source>
        <dbReference type="SAM" id="Phobius"/>
    </source>
</evidence>
<keyword evidence="8 11" id="KW-1133">Transmembrane helix</keyword>
<keyword evidence="10 11" id="KW-0472">Membrane</keyword>
<dbReference type="Gene3D" id="2.30.42.10">
    <property type="match status" value="1"/>
</dbReference>
<organism evidence="13 14">
    <name type="scientific">Candidatus Roizmanbacteria bacterium GW2011_GWC2_37_13</name>
    <dbReference type="NCBI Taxonomy" id="1618486"/>
    <lineage>
        <taxon>Bacteria</taxon>
        <taxon>Candidatus Roizmaniibacteriota</taxon>
    </lineage>
</organism>
<comment type="caution">
    <text evidence="13">The sequence shown here is derived from an EMBL/GenBank/DDBJ whole genome shotgun (WGS) entry which is preliminary data.</text>
</comment>
<reference evidence="13 14" key="1">
    <citation type="journal article" date="2015" name="Nature">
        <title>rRNA introns, odd ribosomes, and small enigmatic genomes across a large radiation of phyla.</title>
        <authorList>
            <person name="Brown C.T."/>
            <person name="Hug L.A."/>
            <person name="Thomas B.C."/>
            <person name="Sharon I."/>
            <person name="Castelle C.J."/>
            <person name="Singh A."/>
            <person name="Wilkins M.J."/>
            <person name="Williams K.H."/>
            <person name="Banfield J.F."/>
        </authorList>
    </citation>
    <scope>NUCLEOTIDE SEQUENCE [LARGE SCALE GENOMIC DNA]</scope>
</reference>
<dbReference type="GO" id="GO:0004222">
    <property type="term" value="F:metalloendopeptidase activity"/>
    <property type="evidence" value="ECO:0007669"/>
    <property type="project" value="InterPro"/>
</dbReference>
<dbReference type="EMBL" id="LBSV01000018">
    <property type="protein sequence ID" value="KKQ24160.1"/>
    <property type="molecule type" value="Genomic_DNA"/>
</dbReference>
<sequence length="380" mass="42756">MTFIVFILILAVLILIHEFGHFIAAKKNGVKVEEFGFGLPPRIFGIKKGETIYSLNLIPLGGFVKLFGEEYHEIKKKSSSERAFINKKPWQKTIIVVAGVIMNLILGVSIYYVILSANNFQSDPIPVFTNSGFRFGEKEKKVIIAGVNKNSPAEKSNIKPEDVVIRYRINNNNWVNINSSSEFINVVKDAENEEVSLDLLNNKNGERKTIRVQPIFNSDLNRYIIGVNLADVIILKYNTPTEKLFSGFLHSYNLIDYNLKVISSLFSSAIKEKRTETLTQAFSGPIGIFGIIEDTVRSSGKKLFTNLLNITGLLSLSLALMNILPFPALDGGRMVFVAYEWITGKRSNKNIEKYVNFIGFIILITFGILISINDIVKIYK</sequence>
<dbReference type="InterPro" id="IPR036034">
    <property type="entry name" value="PDZ_sf"/>
</dbReference>
<feature type="domain" description="Peptidase M50" evidence="12">
    <location>
        <begin position="6"/>
        <end position="365"/>
    </location>
</feature>
<evidence type="ECO:0000256" key="5">
    <source>
        <dbReference type="ARBA" id="ARBA00022692"/>
    </source>
</evidence>
<dbReference type="SUPFAM" id="SSF50156">
    <property type="entry name" value="PDZ domain-like"/>
    <property type="match status" value="1"/>
</dbReference>
<evidence type="ECO:0000313" key="14">
    <source>
        <dbReference type="Proteomes" id="UP000034917"/>
    </source>
</evidence>
<dbReference type="PANTHER" id="PTHR42837">
    <property type="entry name" value="REGULATOR OF SIGMA-E PROTEASE RSEP"/>
    <property type="match status" value="1"/>
</dbReference>
<dbReference type="PATRIC" id="fig|1618486.3.peg.1016"/>